<evidence type="ECO:0000256" key="4">
    <source>
        <dbReference type="ARBA" id="ARBA00022701"/>
    </source>
</evidence>
<evidence type="ECO:0000256" key="7">
    <source>
        <dbReference type="ARBA" id="ARBA00023175"/>
    </source>
</evidence>
<dbReference type="InterPro" id="IPR032675">
    <property type="entry name" value="LRR_dom_sf"/>
</dbReference>
<evidence type="ECO:0000313" key="13">
    <source>
        <dbReference type="Proteomes" id="UP001153636"/>
    </source>
</evidence>
<reference evidence="12" key="1">
    <citation type="submission" date="2022-01" db="EMBL/GenBank/DDBJ databases">
        <authorList>
            <person name="King R."/>
        </authorList>
    </citation>
    <scope>NUCLEOTIDE SEQUENCE</scope>
</reference>
<protein>
    <recommendedName>
        <fullName evidence="11">Dynein axonemal light chain 1</fullName>
    </recommendedName>
</protein>
<dbReference type="SUPFAM" id="SSF52058">
    <property type="entry name" value="L domain-like"/>
    <property type="match status" value="1"/>
</dbReference>
<proteinExistence type="inferred from homology"/>
<evidence type="ECO:0000256" key="6">
    <source>
        <dbReference type="ARBA" id="ARBA00023017"/>
    </source>
</evidence>
<evidence type="ECO:0000256" key="2">
    <source>
        <dbReference type="ARBA" id="ARBA00022490"/>
    </source>
</evidence>
<dbReference type="PANTHER" id="PTHR15454">
    <property type="entry name" value="NISCHARIN RELATED"/>
    <property type="match status" value="1"/>
</dbReference>
<keyword evidence="4" id="KW-0493">Microtubule</keyword>
<dbReference type="PANTHER" id="PTHR15454:SF73">
    <property type="entry name" value="DYNEIN AXONEMAL LIGHT CHAIN 1"/>
    <property type="match status" value="1"/>
</dbReference>
<keyword evidence="7" id="KW-0505">Motor protein</keyword>
<keyword evidence="8" id="KW-0206">Cytoskeleton</keyword>
<evidence type="ECO:0000313" key="12">
    <source>
        <dbReference type="EMBL" id="CAH1100558.1"/>
    </source>
</evidence>
<keyword evidence="9" id="KW-0966">Cell projection</keyword>
<dbReference type="GO" id="GO:0036158">
    <property type="term" value="P:outer dynein arm assembly"/>
    <property type="evidence" value="ECO:0007669"/>
    <property type="project" value="TreeGrafter"/>
</dbReference>
<evidence type="ECO:0000256" key="1">
    <source>
        <dbReference type="ARBA" id="ARBA00004430"/>
    </source>
</evidence>
<dbReference type="Gene3D" id="3.80.10.10">
    <property type="entry name" value="Ribonuclease Inhibitor"/>
    <property type="match status" value="1"/>
</dbReference>
<name>A0A9P0CI86_9CUCU</name>
<gene>
    <name evidence="12" type="ORF">PSYICH_LOCUS1827</name>
</gene>
<dbReference type="GO" id="GO:0043014">
    <property type="term" value="F:alpha-tubulin binding"/>
    <property type="evidence" value="ECO:0007669"/>
    <property type="project" value="TreeGrafter"/>
</dbReference>
<evidence type="ECO:0000256" key="8">
    <source>
        <dbReference type="ARBA" id="ARBA00023212"/>
    </source>
</evidence>
<dbReference type="GO" id="GO:0005930">
    <property type="term" value="C:axoneme"/>
    <property type="evidence" value="ECO:0007669"/>
    <property type="project" value="UniProtKB-SubCell"/>
</dbReference>
<evidence type="ECO:0000256" key="5">
    <source>
        <dbReference type="ARBA" id="ARBA00022737"/>
    </source>
</evidence>
<dbReference type="OrthoDB" id="266138at2759"/>
<evidence type="ECO:0000256" key="3">
    <source>
        <dbReference type="ARBA" id="ARBA00022614"/>
    </source>
</evidence>
<evidence type="ECO:0000256" key="10">
    <source>
        <dbReference type="ARBA" id="ARBA00049659"/>
    </source>
</evidence>
<dbReference type="GO" id="GO:0030286">
    <property type="term" value="C:dynein complex"/>
    <property type="evidence" value="ECO:0007669"/>
    <property type="project" value="UniProtKB-KW"/>
</dbReference>
<dbReference type="GO" id="GO:0005874">
    <property type="term" value="C:microtubule"/>
    <property type="evidence" value="ECO:0007669"/>
    <property type="project" value="UniProtKB-KW"/>
</dbReference>
<keyword evidence="3" id="KW-0433">Leucine-rich repeat</keyword>
<comment type="similarity">
    <text evidence="10">Belongs to the dynein light chain LC1-type family.</text>
</comment>
<dbReference type="FunFam" id="3.80.10.10:FF:000049">
    <property type="entry name" value="Dynein light chain 1"/>
    <property type="match status" value="1"/>
</dbReference>
<dbReference type="InterPro" id="IPR001611">
    <property type="entry name" value="Leu-rich_rpt"/>
</dbReference>
<dbReference type="EMBL" id="OV651822">
    <property type="protein sequence ID" value="CAH1100558.1"/>
    <property type="molecule type" value="Genomic_DNA"/>
</dbReference>
<dbReference type="AlphaFoldDB" id="A0A9P0CI86"/>
<sequence>MAKPTTIKEAIKRWEEKNSGKKIIDAEEIGFQFQWPPIEKMDNTLSSLINTKKLSLSTNMIEKITGISGMKNLKILSLARNYIKTFSGLEGVADTLEQLWISYNIIEKTKGVGALKKLKVLYIGNNVIKDWGEFNKFQELTSLEDLLFVGNPLSENTDETVFRTEVAKRLPNLRKLDGEPILREEE</sequence>
<dbReference type="PROSITE" id="PS51450">
    <property type="entry name" value="LRR"/>
    <property type="match status" value="1"/>
</dbReference>
<dbReference type="GO" id="GO:0045504">
    <property type="term" value="F:dynein heavy chain binding"/>
    <property type="evidence" value="ECO:0007669"/>
    <property type="project" value="TreeGrafter"/>
</dbReference>
<accession>A0A9P0CI86</accession>
<keyword evidence="5" id="KW-0677">Repeat</keyword>
<evidence type="ECO:0000256" key="9">
    <source>
        <dbReference type="ARBA" id="ARBA00023273"/>
    </source>
</evidence>
<keyword evidence="13" id="KW-1185">Reference proteome</keyword>
<evidence type="ECO:0000256" key="11">
    <source>
        <dbReference type="ARBA" id="ARBA00049760"/>
    </source>
</evidence>
<keyword evidence="2" id="KW-0963">Cytoplasm</keyword>
<dbReference type="SMART" id="SM00365">
    <property type="entry name" value="LRR_SD22"/>
    <property type="match status" value="5"/>
</dbReference>
<dbReference type="Proteomes" id="UP001153636">
    <property type="component" value="Chromosome 10"/>
</dbReference>
<organism evidence="12 13">
    <name type="scientific">Psylliodes chrysocephalus</name>
    <dbReference type="NCBI Taxonomy" id="3402493"/>
    <lineage>
        <taxon>Eukaryota</taxon>
        <taxon>Metazoa</taxon>
        <taxon>Ecdysozoa</taxon>
        <taxon>Arthropoda</taxon>
        <taxon>Hexapoda</taxon>
        <taxon>Insecta</taxon>
        <taxon>Pterygota</taxon>
        <taxon>Neoptera</taxon>
        <taxon>Endopterygota</taxon>
        <taxon>Coleoptera</taxon>
        <taxon>Polyphaga</taxon>
        <taxon>Cucujiformia</taxon>
        <taxon>Chrysomeloidea</taxon>
        <taxon>Chrysomelidae</taxon>
        <taxon>Galerucinae</taxon>
        <taxon>Alticini</taxon>
        <taxon>Psylliodes</taxon>
    </lineage>
</organism>
<keyword evidence="6" id="KW-0243">Dynein</keyword>
<comment type="subcellular location">
    <subcellularLocation>
        <location evidence="1">Cytoplasm</location>
        <location evidence="1">Cytoskeleton</location>
        <location evidence="1">Cilium axoneme</location>
    </subcellularLocation>
</comment>